<evidence type="ECO:0000259" key="7">
    <source>
        <dbReference type="Pfam" id="PF03151"/>
    </source>
</evidence>
<feature type="transmembrane region" description="Helical" evidence="6">
    <location>
        <begin position="67"/>
        <end position="85"/>
    </location>
</feature>
<keyword evidence="5 6" id="KW-0472">Membrane</keyword>
<evidence type="ECO:0000313" key="8">
    <source>
        <dbReference type="EMBL" id="CAF2060639.1"/>
    </source>
</evidence>
<dbReference type="Pfam" id="PF03151">
    <property type="entry name" value="TPT"/>
    <property type="match status" value="1"/>
</dbReference>
<comment type="subcellular location">
    <subcellularLocation>
        <location evidence="1">Membrane</location>
        <topology evidence="1">Multi-pass membrane protein</topology>
    </subcellularLocation>
</comment>
<accession>A0A816QI82</accession>
<feature type="transmembrane region" description="Helical" evidence="6">
    <location>
        <begin position="43"/>
        <end position="61"/>
    </location>
</feature>
<dbReference type="EMBL" id="HG994370">
    <property type="protein sequence ID" value="CAF2060639.1"/>
    <property type="molecule type" value="Genomic_DNA"/>
</dbReference>
<organism evidence="8">
    <name type="scientific">Brassica napus</name>
    <name type="common">Rape</name>
    <dbReference type="NCBI Taxonomy" id="3708"/>
    <lineage>
        <taxon>Eukaryota</taxon>
        <taxon>Viridiplantae</taxon>
        <taxon>Streptophyta</taxon>
        <taxon>Embryophyta</taxon>
        <taxon>Tracheophyta</taxon>
        <taxon>Spermatophyta</taxon>
        <taxon>Magnoliopsida</taxon>
        <taxon>eudicotyledons</taxon>
        <taxon>Gunneridae</taxon>
        <taxon>Pentapetalae</taxon>
        <taxon>rosids</taxon>
        <taxon>malvids</taxon>
        <taxon>Brassicales</taxon>
        <taxon>Brassicaceae</taxon>
        <taxon>Brassiceae</taxon>
        <taxon>Brassica</taxon>
    </lineage>
</organism>
<evidence type="ECO:0000256" key="5">
    <source>
        <dbReference type="ARBA" id="ARBA00023136"/>
    </source>
</evidence>
<feature type="domain" description="Sugar phosphate transporter" evidence="7">
    <location>
        <begin position="41"/>
        <end position="153"/>
    </location>
</feature>
<dbReference type="InterPro" id="IPR004853">
    <property type="entry name" value="Sugar_P_trans_dom"/>
</dbReference>
<evidence type="ECO:0000256" key="2">
    <source>
        <dbReference type="ARBA" id="ARBA00022448"/>
    </source>
</evidence>
<feature type="transmembrane region" description="Helical" evidence="6">
    <location>
        <begin position="106"/>
        <end position="124"/>
    </location>
</feature>
<evidence type="ECO:0000256" key="1">
    <source>
        <dbReference type="ARBA" id="ARBA00004141"/>
    </source>
</evidence>
<sequence length="343" mass="38465">MIKKRIDGGGFSQFLSCFASNIVFLSCRRLSPSLQLLQLWRKYFDWRIWASLVPIVGGILLTSVTEVIFNMFGFCAALFGCLATSTKTILAESLLHGYKFDSINTVYYMAAFATMILAIPVLLLEGNGIMSWFEAHPSPWSALIIIFISGVLALLSQLLHLPCHSLHNCSHIHGSWKPQGCGGCIGIMVDIPQPNIAKSTQYSLFTIHCYVTSSPILDSENTIFSNLLKDTQSHILADSDEHKAVQQVQGVENVYTQHQPLLFQTMESITRGRFVAKKKKKKKQREITRCGLTFCWRSFSTGTATRGGDIHGWWNNVRGITLCCSSKCHHLCHSVYSRRHRSA</sequence>
<dbReference type="InterPro" id="IPR050186">
    <property type="entry name" value="TPT_transporter"/>
</dbReference>
<evidence type="ECO:0000256" key="3">
    <source>
        <dbReference type="ARBA" id="ARBA00022692"/>
    </source>
</evidence>
<evidence type="ECO:0000256" key="4">
    <source>
        <dbReference type="ARBA" id="ARBA00022989"/>
    </source>
</evidence>
<proteinExistence type="predicted"/>
<name>A0A816QI82_BRANA</name>
<keyword evidence="3 6" id="KW-0812">Transmembrane</keyword>
<reference evidence="8" key="1">
    <citation type="submission" date="2021-01" db="EMBL/GenBank/DDBJ databases">
        <authorList>
            <consortium name="Genoscope - CEA"/>
            <person name="William W."/>
        </authorList>
    </citation>
    <scope>NUCLEOTIDE SEQUENCE</scope>
</reference>
<dbReference type="AlphaFoldDB" id="A0A816QI82"/>
<keyword evidence="4 6" id="KW-1133">Transmembrane helix</keyword>
<dbReference type="PANTHER" id="PTHR11132">
    <property type="entry name" value="SOLUTE CARRIER FAMILY 35"/>
    <property type="match status" value="1"/>
</dbReference>
<protein>
    <submittedName>
        <fullName evidence="8">(rape) hypothetical protein</fullName>
    </submittedName>
</protein>
<dbReference type="GO" id="GO:0016020">
    <property type="term" value="C:membrane"/>
    <property type="evidence" value="ECO:0007669"/>
    <property type="project" value="UniProtKB-SubCell"/>
</dbReference>
<evidence type="ECO:0000256" key="6">
    <source>
        <dbReference type="SAM" id="Phobius"/>
    </source>
</evidence>
<feature type="transmembrane region" description="Helical" evidence="6">
    <location>
        <begin position="140"/>
        <end position="161"/>
    </location>
</feature>
<gene>
    <name evidence="8" type="ORF">DARMORV10_C06P31000.1</name>
</gene>
<dbReference type="PROSITE" id="PS51257">
    <property type="entry name" value="PROKAR_LIPOPROTEIN"/>
    <property type="match status" value="1"/>
</dbReference>
<dbReference type="Proteomes" id="UP001295469">
    <property type="component" value="Chromosome C06"/>
</dbReference>
<keyword evidence="2" id="KW-0813">Transport</keyword>